<dbReference type="KEGG" id="dpl:KGM_209482"/>
<evidence type="ECO:0000313" key="1">
    <source>
        <dbReference type="EMBL" id="OWR54582.1"/>
    </source>
</evidence>
<sequence length="80" mass="8767">MRLPPVSLGQTADCLRECVWQTACCVVGACGTLATVHHLLSQPYPALDVVIAAPTYARRLNFKIVNDVKWFALTNRPVEG</sequence>
<dbReference type="Proteomes" id="UP000007151">
    <property type="component" value="Unassembled WGS sequence"/>
</dbReference>
<reference evidence="1 2" key="1">
    <citation type="journal article" date="2011" name="Cell">
        <title>The monarch butterfly genome yields insights into long-distance migration.</title>
        <authorList>
            <person name="Zhan S."/>
            <person name="Merlin C."/>
            <person name="Boore J.L."/>
            <person name="Reppert S.M."/>
        </authorList>
    </citation>
    <scope>NUCLEOTIDE SEQUENCE [LARGE SCALE GENOMIC DNA]</scope>
    <source>
        <strain evidence="1">F-2</strain>
    </source>
</reference>
<comment type="caution">
    <text evidence="1">The sequence shown here is derived from an EMBL/GenBank/DDBJ whole genome shotgun (WGS) entry which is preliminary data.</text>
</comment>
<protein>
    <submittedName>
        <fullName evidence="1">Uncharacterized protein</fullName>
    </submittedName>
</protein>
<keyword evidence="2" id="KW-1185">Reference proteome</keyword>
<name>A0A212FLH0_DANPL</name>
<evidence type="ECO:0000313" key="2">
    <source>
        <dbReference type="Proteomes" id="UP000007151"/>
    </source>
</evidence>
<dbReference type="EMBL" id="AGBW02007774">
    <property type="protein sequence ID" value="OWR54582.1"/>
    <property type="molecule type" value="Genomic_DNA"/>
</dbReference>
<dbReference type="InParanoid" id="A0A212FLH0"/>
<organism evidence="1 2">
    <name type="scientific">Danaus plexippus plexippus</name>
    <dbReference type="NCBI Taxonomy" id="278856"/>
    <lineage>
        <taxon>Eukaryota</taxon>
        <taxon>Metazoa</taxon>
        <taxon>Ecdysozoa</taxon>
        <taxon>Arthropoda</taxon>
        <taxon>Hexapoda</taxon>
        <taxon>Insecta</taxon>
        <taxon>Pterygota</taxon>
        <taxon>Neoptera</taxon>
        <taxon>Endopterygota</taxon>
        <taxon>Lepidoptera</taxon>
        <taxon>Glossata</taxon>
        <taxon>Ditrysia</taxon>
        <taxon>Papilionoidea</taxon>
        <taxon>Nymphalidae</taxon>
        <taxon>Danainae</taxon>
        <taxon>Danaini</taxon>
        <taxon>Danaina</taxon>
        <taxon>Danaus</taxon>
        <taxon>Danaus</taxon>
    </lineage>
</organism>
<dbReference type="AlphaFoldDB" id="A0A212FLH0"/>
<proteinExistence type="predicted"/>
<gene>
    <name evidence="1" type="ORF">KGM_209482</name>
</gene>
<dbReference type="PROSITE" id="PS51257">
    <property type="entry name" value="PROKAR_LIPOPROTEIN"/>
    <property type="match status" value="1"/>
</dbReference>
<accession>A0A212FLH0</accession>